<proteinExistence type="inferred from homology"/>
<protein>
    <recommendedName>
        <fullName evidence="12">VLRF1 domain-containing protein</fullName>
    </recommendedName>
</protein>
<feature type="compositionally biased region" description="Basic and acidic residues" evidence="11">
    <location>
        <begin position="598"/>
        <end position="636"/>
    </location>
</feature>
<evidence type="ECO:0000256" key="3">
    <source>
        <dbReference type="ARBA" id="ARBA00022490"/>
    </source>
</evidence>
<feature type="compositionally biased region" description="Basic and acidic residues" evidence="11">
    <location>
        <begin position="656"/>
        <end position="666"/>
    </location>
</feature>
<accession>A0A166Q0Q6</accession>
<feature type="region of interest" description="Disordered" evidence="11">
    <location>
        <begin position="505"/>
        <end position="537"/>
    </location>
</feature>
<evidence type="ECO:0000256" key="10">
    <source>
        <dbReference type="PROSITE-ProRule" id="PRU01389"/>
    </source>
</evidence>
<evidence type="ECO:0000313" key="14">
    <source>
        <dbReference type="Proteomes" id="UP000076532"/>
    </source>
</evidence>
<evidence type="ECO:0000256" key="1">
    <source>
        <dbReference type="ARBA" id="ARBA00004496"/>
    </source>
</evidence>
<keyword evidence="9" id="KW-0175">Coiled coil</keyword>
<keyword evidence="6 10" id="KW-0255">Endonuclease</keyword>
<name>A0A166Q0Q6_9AGAM</name>
<keyword evidence="8" id="KW-0040">ANK repeat</keyword>
<feature type="compositionally biased region" description="Polar residues" evidence="11">
    <location>
        <begin position="36"/>
        <end position="48"/>
    </location>
</feature>
<sequence length="679" mass="75313">MAYHSYNVYSLPKDLLDTLTPRSLISHQPPLPPPQTHSQKPPQVQSHANGARACTVCPAATFLDVEEQRAHFRSDWHRYNVKLRLTSPNAVAVSEDEFSKLVDALEVSISGSASSSEDEGGDDSDEDAVAALMKKTALGRVAEEDDDDEGTRMPQTALSWFHSPPSTQIGIYKTLFPLPFLAPHFALSPDAPTRFLEELKRMQEPIEGGRTWALFMVAGGHFAGAVVRVSKDGEDEDEGTGKKKKQKKPKPDTEVILHKTFHRYTTRRKQGGSQGLNDNAKGNAKSAGAQLRRYGELSLQNDIRTLLSTWAEDLDGCERIFIRASGGNRRIFLGDYEGSVLEKGDDRLRGFPFPTRRPTQDELLRCLGELARVKTGNLTEEALKAQDEAFLAALPKPKPKPTPAPPPVAVQKVEEPKLSKEEEALRERWGRLLEMVTKGRLEPLRAFWAREQAQFPPGGVDAPIPDWAPESHRASTLLQAAALAGHEDVTSWLLDELNADPTIPVPLPTSKAVPAPVPEEKEEDGEDESNALPLAPNARRTAYDLAHTRAVRNVFRRAAYDRPTQWDWLGAGRVPSALSREMEARAEDKKKGRRKGLKDRVREREARDKEKDKEREPVVVVEAPKKVGRDIDDRGPRRLGGSSGAQDGTVGLTPEMRAKVERERRARAAEARIKALSGR</sequence>
<reference evidence="13 14" key="1">
    <citation type="journal article" date="2016" name="Mol. Biol. Evol.">
        <title>Comparative Genomics of Early-Diverging Mushroom-Forming Fungi Provides Insights into the Origins of Lignocellulose Decay Capabilities.</title>
        <authorList>
            <person name="Nagy L.G."/>
            <person name="Riley R."/>
            <person name="Tritt A."/>
            <person name="Adam C."/>
            <person name="Daum C."/>
            <person name="Floudas D."/>
            <person name="Sun H."/>
            <person name="Yadav J.S."/>
            <person name="Pangilinan J."/>
            <person name="Larsson K.H."/>
            <person name="Matsuura K."/>
            <person name="Barry K."/>
            <person name="Labutti K."/>
            <person name="Kuo R."/>
            <person name="Ohm R.A."/>
            <person name="Bhattacharya S.S."/>
            <person name="Shirouzu T."/>
            <person name="Yoshinaga Y."/>
            <person name="Martin F.M."/>
            <person name="Grigoriev I.V."/>
            <person name="Hibbett D.S."/>
        </authorList>
    </citation>
    <scope>NUCLEOTIDE SEQUENCE [LARGE SCALE GENOMIC DNA]</scope>
    <source>
        <strain evidence="13 14">CBS 109695</strain>
    </source>
</reference>
<feature type="region of interest" description="Disordered" evidence="11">
    <location>
        <begin position="230"/>
        <end position="253"/>
    </location>
</feature>
<dbReference type="GO" id="GO:0005737">
    <property type="term" value="C:cytoplasm"/>
    <property type="evidence" value="ECO:0007669"/>
    <property type="project" value="UniProtKB-SubCell"/>
</dbReference>
<dbReference type="Proteomes" id="UP000076532">
    <property type="component" value="Unassembled WGS sequence"/>
</dbReference>
<dbReference type="PROSITE" id="PS52044">
    <property type="entry name" value="VLRF1"/>
    <property type="match status" value="1"/>
</dbReference>
<evidence type="ECO:0000256" key="8">
    <source>
        <dbReference type="ARBA" id="ARBA00023043"/>
    </source>
</evidence>
<evidence type="ECO:0000256" key="7">
    <source>
        <dbReference type="ARBA" id="ARBA00022801"/>
    </source>
</evidence>
<dbReference type="InterPro" id="IPR047139">
    <property type="entry name" value="ANKZ1/VMS1"/>
</dbReference>
<dbReference type="GO" id="GO:0016787">
    <property type="term" value="F:hydrolase activity"/>
    <property type="evidence" value="ECO:0007669"/>
    <property type="project" value="UniProtKB-KW"/>
</dbReference>
<feature type="region of interest" description="Disordered" evidence="11">
    <location>
        <begin position="23"/>
        <end position="49"/>
    </location>
</feature>
<gene>
    <name evidence="13" type="ORF">FIBSPDRAFT_854679</name>
</gene>
<feature type="region of interest" description="Disordered" evidence="11">
    <location>
        <begin position="580"/>
        <end position="666"/>
    </location>
</feature>
<comment type="domain">
    <text evidence="10">The VLRF1 domain mediates binding to the 60S ribosomal subunit.</text>
</comment>
<feature type="compositionally biased region" description="Acidic residues" evidence="11">
    <location>
        <begin position="520"/>
        <end position="529"/>
    </location>
</feature>
<dbReference type="Pfam" id="PF18826">
    <property type="entry name" value="bVLRF1"/>
    <property type="match status" value="1"/>
</dbReference>
<dbReference type="PANTHER" id="PTHR16036">
    <property type="entry name" value="ANKYRIN REPEAT AND ZINC FINGER DOMAIN-CONTAINING PROTEIN 1"/>
    <property type="match status" value="1"/>
</dbReference>
<evidence type="ECO:0000313" key="13">
    <source>
        <dbReference type="EMBL" id="KZP26639.1"/>
    </source>
</evidence>
<dbReference type="InterPro" id="IPR041175">
    <property type="entry name" value="VLRF1/Vms1"/>
</dbReference>
<evidence type="ECO:0000256" key="5">
    <source>
        <dbReference type="ARBA" id="ARBA00022737"/>
    </source>
</evidence>
<dbReference type="STRING" id="436010.A0A166Q0Q6"/>
<dbReference type="OrthoDB" id="429841at2759"/>
<evidence type="ECO:0000256" key="11">
    <source>
        <dbReference type="SAM" id="MobiDB-lite"/>
    </source>
</evidence>
<dbReference type="PANTHER" id="PTHR16036:SF2">
    <property type="entry name" value="TRNA ENDONUCLEASE ANKZF1"/>
    <property type="match status" value="1"/>
</dbReference>
<feature type="domain" description="VLRF1" evidence="12">
    <location>
        <begin position="208"/>
        <end position="373"/>
    </location>
</feature>
<comment type="similarity">
    <text evidence="2 10">Belongs to the ANKZF1/VMS1 family.</text>
</comment>
<keyword evidence="3 10" id="KW-0963">Cytoplasm</keyword>
<dbReference type="AlphaFoldDB" id="A0A166Q0Q6"/>
<keyword evidence="14" id="KW-1185">Reference proteome</keyword>
<evidence type="ECO:0000256" key="4">
    <source>
        <dbReference type="ARBA" id="ARBA00022722"/>
    </source>
</evidence>
<evidence type="ECO:0000256" key="9">
    <source>
        <dbReference type="ARBA" id="ARBA00023054"/>
    </source>
</evidence>
<dbReference type="GO" id="GO:0004519">
    <property type="term" value="F:endonuclease activity"/>
    <property type="evidence" value="ECO:0007669"/>
    <property type="project" value="UniProtKB-KW"/>
</dbReference>
<dbReference type="EMBL" id="KV417513">
    <property type="protein sequence ID" value="KZP26639.1"/>
    <property type="molecule type" value="Genomic_DNA"/>
</dbReference>
<keyword evidence="4 10" id="KW-0540">Nuclease</keyword>
<evidence type="ECO:0000256" key="6">
    <source>
        <dbReference type="ARBA" id="ARBA00022759"/>
    </source>
</evidence>
<feature type="active site" evidence="10">
    <location>
        <position position="274"/>
    </location>
</feature>
<dbReference type="GO" id="GO:0036503">
    <property type="term" value="P:ERAD pathway"/>
    <property type="evidence" value="ECO:0007669"/>
    <property type="project" value="TreeGrafter"/>
</dbReference>
<feature type="compositionally biased region" description="Basic and acidic residues" evidence="11">
    <location>
        <begin position="580"/>
        <end position="590"/>
    </location>
</feature>
<organism evidence="13 14">
    <name type="scientific">Athelia psychrophila</name>
    <dbReference type="NCBI Taxonomy" id="1759441"/>
    <lineage>
        <taxon>Eukaryota</taxon>
        <taxon>Fungi</taxon>
        <taxon>Dikarya</taxon>
        <taxon>Basidiomycota</taxon>
        <taxon>Agaricomycotina</taxon>
        <taxon>Agaricomycetes</taxon>
        <taxon>Agaricomycetidae</taxon>
        <taxon>Atheliales</taxon>
        <taxon>Atheliaceae</taxon>
        <taxon>Athelia</taxon>
    </lineage>
</organism>
<evidence type="ECO:0000256" key="2">
    <source>
        <dbReference type="ARBA" id="ARBA00009262"/>
    </source>
</evidence>
<comment type="subcellular location">
    <subcellularLocation>
        <location evidence="1">Cytoplasm</location>
    </subcellularLocation>
</comment>
<keyword evidence="5" id="KW-0677">Repeat</keyword>
<keyword evidence="7 10" id="KW-0378">Hydrolase</keyword>
<evidence type="ECO:0000259" key="12">
    <source>
        <dbReference type="PROSITE" id="PS52044"/>
    </source>
</evidence>
<feature type="region of interest" description="Disordered" evidence="11">
    <location>
        <begin position="137"/>
        <end position="159"/>
    </location>
</feature>